<evidence type="ECO:0000313" key="2">
    <source>
        <dbReference type="Proteomes" id="UP000032946"/>
    </source>
</evidence>
<reference evidence="1 2" key="1">
    <citation type="submission" date="2014-02" db="EMBL/GenBank/DDBJ databases">
        <authorList>
            <person name="Genoscope - CEA"/>
        </authorList>
    </citation>
    <scope>NUCLEOTIDE SEQUENCE [LARGE SCALE GENOMIC DNA]</scope>
    <source>
        <strain evidence="1 2">PCC 8005</strain>
    </source>
</reference>
<dbReference type="SUPFAM" id="SSF52540">
    <property type="entry name" value="P-loop containing nucleoside triphosphate hydrolases"/>
    <property type="match status" value="1"/>
</dbReference>
<dbReference type="RefSeq" id="WP_008049275.1">
    <property type="nucleotide sequence ID" value="NZ_FO818640.1"/>
</dbReference>
<dbReference type="Pfam" id="PF13469">
    <property type="entry name" value="Sulfotransfer_3"/>
    <property type="match status" value="1"/>
</dbReference>
<evidence type="ECO:0000313" key="1">
    <source>
        <dbReference type="EMBL" id="CDM93940.1"/>
    </source>
</evidence>
<dbReference type="InterPro" id="IPR027417">
    <property type="entry name" value="P-loop_NTPase"/>
</dbReference>
<organism evidence="1 2">
    <name type="scientific">Limnospira indica PCC 8005</name>
    <dbReference type="NCBI Taxonomy" id="376219"/>
    <lineage>
        <taxon>Bacteria</taxon>
        <taxon>Bacillati</taxon>
        <taxon>Cyanobacteriota</taxon>
        <taxon>Cyanophyceae</taxon>
        <taxon>Oscillatoriophycideae</taxon>
        <taxon>Oscillatoriales</taxon>
        <taxon>Sirenicapillariaceae</taxon>
        <taxon>Limnospira</taxon>
    </lineage>
</organism>
<proteinExistence type="predicted"/>
<dbReference type="Gene3D" id="3.40.50.300">
    <property type="entry name" value="P-loop containing nucleotide triphosphate hydrolases"/>
    <property type="match status" value="1"/>
</dbReference>
<dbReference type="EMBL" id="FO818640">
    <property type="protein sequence ID" value="CDM93940.1"/>
    <property type="molecule type" value="Genomic_DNA"/>
</dbReference>
<dbReference type="Proteomes" id="UP000032946">
    <property type="component" value="Chromosome"/>
</dbReference>
<sequence>MSLSTPTLHKNIIYVTGLPRSGSTLTCQLLGEHPAIYSPGHSSPLLSGIKTLQRHLSDNEFLLSQLDHQFEPVYQRLLNAYRGFINGWFAETEKNWVVDKNRGWLNSLDLALHLDPNCRMVVCVRELGQIYGSIEQQHQKTLLLDFPDDLANLAPYQRCERLFAPQGVVGGPLGAIQGLQERTPEQQERLFFVVFEHLMSQPLEVMGDLFTWLNLEPVKIDPQNLTVRPSEADSYYRFKYLHQTYPQIQPPGKHPISSRMQLELQTSYRWFYELFYPGLLPTVTGDS</sequence>
<keyword evidence="2" id="KW-1185">Reference proteome</keyword>
<evidence type="ECO:0008006" key="3">
    <source>
        <dbReference type="Google" id="ProtNLM"/>
    </source>
</evidence>
<gene>
    <name evidence="1" type="ORF">ARTHRO_11614</name>
</gene>
<dbReference type="AlphaFoldDB" id="A0A9P1KE72"/>
<protein>
    <recommendedName>
        <fullName evidence="3">Sulfotransferase</fullName>
    </recommendedName>
</protein>
<name>A0A9P1KE72_9CYAN</name>
<accession>A0A9P1KE72</accession>